<keyword evidence="1 2" id="KW-0812">Transmembrane</keyword>
<comment type="subcellular location">
    <subcellularLocation>
        <location evidence="1">Membrane</location>
        <topology evidence="1">Multi-pass membrane protein</topology>
    </subcellularLocation>
</comment>
<keyword evidence="1" id="KW-0851">Voltage-gated channel</keyword>
<dbReference type="GO" id="GO:0034765">
    <property type="term" value="P:regulation of monoatomic ion transmembrane transport"/>
    <property type="evidence" value="ECO:0007669"/>
    <property type="project" value="TreeGrafter"/>
</dbReference>
<organism evidence="5 6">
    <name type="scientific">Tenebrio molitor</name>
    <name type="common">Yellow mealworm beetle</name>
    <dbReference type="NCBI Taxonomy" id="7067"/>
    <lineage>
        <taxon>Eukaryota</taxon>
        <taxon>Metazoa</taxon>
        <taxon>Ecdysozoa</taxon>
        <taxon>Arthropoda</taxon>
        <taxon>Hexapoda</taxon>
        <taxon>Insecta</taxon>
        <taxon>Pterygota</taxon>
        <taxon>Neoptera</taxon>
        <taxon>Endopterygota</taxon>
        <taxon>Coleoptera</taxon>
        <taxon>Polyphaga</taxon>
        <taxon>Cucujiformia</taxon>
        <taxon>Tenebrionidae</taxon>
        <taxon>Tenebrio</taxon>
    </lineage>
</organism>
<comment type="similarity">
    <text evidence="1">Belongs to the inward rectifier-type potassium channel (TC 1.A.2.1) family.</text>
</comment>
<evidence type="ECO:0000259" key="3">
    <source>
        <dbReference type="Pfam" id="PF01007"/>
    </source>
</evidence>
<keyword evidence="1" id="KW-0813">Transport</keyword>
<keyword evidence="1" id="KW-0633">Potassium transport</keyword>
<keyword evidence="1" id="KW-0406">Ion transport</keyword>
<evidence type="ECO:0000256" key="1">
    <source>
        <dbReference type="RuleBase" id="RU003822"/>
    </source>
</evidence>
<dbReference type="EMBL" id="JABDTM020028718">
    <property type="protein sequence ID" value="KAH0808489.1"/>
    <property type="molecule type" value="Genomic_DNA"/>
</dbReference>
<keyword evidence="6" id="KW-1185">Reference proteome</keyword>
<dbReference type="InterPro" id="IPR040445">
    <property type="entry name" value="Kir_TM"/>
</dbReference>
<dbReference type="InterPro" id="IPR016449">
    <property type="entry name" value="K_chnl_inward-rec_Kir"/>
</dbReference>
<dbReference type="InterPro" id="IPR041647">
    <property type="entry name" value="IRK_C"/>
</dbReference>
<evidence type="ECO:0000256" key="2">
    <source>
        <dbReference type="SAM" id="Phobius"/>
    </source>
</evidence>
<protein>
    <submittedName>
        <fullName evidence="5">Uncharacterized protein</fullName>
    </submittedName>
</protein>
<evidence type="ECO:0000259" key="4">
    <source>
        <dbReference type="Pfam" id="PF17655"/>
    </source>
</evidence>
<feature type="domain" description="Potassium channel inwardly rectifying transmembrane" evidence="3">
    <location>
        <begin position="36"/>
        <end position="174"/>
    </location>
</feature>
<dbReference type="OrthoDB" id="273257at2759"/>
<dbReference type="GO" id="GO:0005886">
    <property type="term" value="C:plasma membrane"/>
    <property type="evidence" value="ECO:0007669"/>
    <property type="project" value="TreeGrafter"/>
</dbReference>
<sequence length="375" mass="43247">MDRKINVTGTHFPLVFKKFPKKRNRQVRYNEDNRIMSKRGRINVYLYKIPQKSIRYVRDLWTTLVNMRWRWLMFTVALVNLGAYFIFAELFLLDAWVSGDFSNPVPHDRCIIGVHNFTSFFMLGIETITTTGYGYFHPTENCYLVWIVLTCSTLVTIFIDGAFISVVYVKMSRPACKINFSLFSKKAVISLRNGKLCLIFRINDSVGKHWINSQVKLFLITQNVSSEGELFPNYITELELLPCGALFWPVEVVHEINSDSPLWNISAQDLMVTKFELLATLTGSSVLTGQTSKSQTSFLNDEVLWGFWFSPCLSFNPEKCEYVVNKKNFDKTILLDTPLCSAKHLSKVEKEISKKSVSTECLYLSSDHEANIHER</sequence>
<comment type="caution">
    <text evidence="5">The sequence shown here is derived from an EMBL/GenBank/DDBJ whole genome shotgun (WGS) entry which is preliminary data.</text>
</comment>
<dbReference type="Pfam" id="PF17655">
    <property type="entry name" value="IRK_C"/>
    <property type="match status" value="1"/>
</dbReference>
<gene>
    <name evidence="5" type="ORF">GEV33_014300</name>
</gene>
<name>A0A8J6H5I5_TENMO</name>
<keyword evidence="2" id="KW-1133">Transmembrane helix</keyword>
<accession>A0A8J6H5I5</accession>
<dbReference type="GO" id="GO:0034702">
    <property type="term" value="C:monoatomic ion channel complex"/>
    <property type="evidence" value="ECO:0007669"/>
    <property type="project" value="UniProtKB-KW"/>
</dbReference>
<keyword evidence="1" id="KW-0630">Potassium</keyword>
<feature type="domain" description="Inward rectifier potassium channel C-terminal" evidence="4">
    <location>
        <begin position="182"/>
        <end position="348"/>
    </location>
</feature>
<dbReference type="PANTHER" id="PTHR11767">
    <property type="entry name" value="INWARD RECTIFIER POTASSIUM CHANNEL"/>
    <property type="match status" value="1"/>
</dbReference>
<evidence type="ECO:0000313" key="5">
    <source>
        <dbReference type="EMBL" id="KAH0808489.1"/>
    </source>
</evidence>
<dbReference type="AlphaFoldDB" id="A0A8J6H5I5"/>
<keyword evidence="2" id="KW-0472">Membrane</keyword>
<reference evidence="5" key="1">
    <citation type="journal article" date="2020" name="J Insects Food Feed">
        <title>The yellow mealworm (Tenebrio molitor) genome: a resource for the emerging insects as food and feed industry.</title>
        <authorList>
            <person name="Eriksson T."/>
            <person name="Andere A."/>
            <person name="Kelstrup H."/>
            <person name="Emery V."/>
            <person name="Picard C."/>
        </authorList>
    </citation>
    <scope>NUCLEOTIDE SEQUENCE</scope>
    <source>
        <strain evidence="5">Stoneville</strain>
        <tissue evidence="5">Whole head</tissue>
    </source>
</reference>
<dbReference type="GO" id="GO:1990573">
    <property type="term" value="P:potassium ion import across plasma membrane"/>
    <property type="evidence" value="ECO:0007669"/>
    <property type="project" value="TreeGrafter"/>
</dbReference>
<evidence type="ECO:0000313" key="6">
    <source>
        <dbReference type="Proteomes" id="UP000719412"/>
    </source>
</evidence>
<keyword evidence="1" id="KW-0407">Ion channel</keyword>
<dbReference type="Proteomes" id="UP000719412">
    <property type="component" value="Unassembled WGS sequence"/>
</dbReference>
<feature type="transmembrane region" description="Helical" evidence="2">
    <location>
        <begin position="143"/>
        <end position="169"/>
    </location>
</feature>
<proteinExistence type="inferred from homology"/>
<reference evidence="5" key="2">
    <citation type="submission" date="2021-08" db="EMBL/GenBank/DDBJ databases">
        <authorList>
            <person name="Eriksson T."/>
        </authorList>
    </citation>
    <scope>NUCLEOTIDE SEQUENCE</scope>
    <source>
        <strain evidence="5">Stoneville</strain>
        <tissue evidence="5">Whole head</tissue>
    </source>
</reference>
<dbReference type="Pfam" id="PF01007">
    <property type="entry name" value="IRK"/>
    <property type="match status" value="1"/>
</dbReference>
<feature type="transmembrane region" description="Helical" evidence="2">
    <location>
        <begin position="71"/>
        <end position="93"/>
    </location>
</feature>
<dbReference type="PANTHER" id="PTHR11767:SF113">
    <property type="entry name" value="INWARDLY RECTIFYING POTASSIUM CHANNEL 2, ISOFORM D"/>
    <property type="match status" value="1"/>
</dbReference>
<dbReference type="GO" id="GO:0005242">
    <property type="term" value="F:inward rectifier potassium channel activity"/>
    <property type="evidence" value="ECO:0007669"/>
    <property type="project" value="InterPro"/>
</dbReference>